<organism evidence="3 4">
    <name type="scientific">Pilimelia columellifera subsp. columellifera</name>
    <dbReference type="NCBI Taxonomy" id="706583"/>
    <lineage>
        <taxon>Bacteria</taxon>
        <taxon>Bacillati</taxon>
        <taxon>Actinomycetota</taxon>
        <taxon>Actinomycetes</taxon>
        <taxon>Micromonosporales</taxon>
        <taxon>Micromonosporaceae</taxon>
        <taxon>Pilimelia</taxon>
    </lineage>
</organism>
<name>A0ABN3NJ68_9ACTN</name>
<evidence type="ECO:0000256" key="1">
    <source>
        <dbReference type="SAM" id="MobiDB-lite"/>
    </source>
</evidence>
<feature type="transmembrane region" description="Helical" evidence="2">
    <location>
        <begin position="23"/>
        <end position="41"/>
    </location>
</feature>
<dbReference type="EMBL" id="BAAARY010000009">
    <property type="protein sequence ID" value="GAA2523880.1"/>
    <property type="molecule type" value="Genomic_DNA"/>
</dbReference>
<feature type="transmembrane region" description="Helical" evidence="2">
    <location>
        <begin position="61"/>
        <end position="78"/>
    </location>
</feature>
<evidence type="ECO:0000313" key="4">
    <source>
        <dbReference type="Proteomes" id="UP001499978"/>
    </source>
</evidence>
<evidence type="ECO:0000313" key="3">
    <source>
        <dbReference type="EMBL" id="GAA2523880.1"/>
    </source>
</evidence>
<sequence>MNPAPQHQPEGDLRGHTAPLRDWAAIGALAANAALLLAALLSLAPRDGVPYSVDGIRRFDWFVNGMTILLPALAVFLVSHLGERSSRARLVSVVALAQLVASVFFGIVFGALLGLYGLVTVRGGGAVLGLQTLLDWLGHLIVLGLAVTFVARVSQGLGGFTARPERAAPRPGPHPASRLAHQQSWPAPTSPAAPERPTWNQPDPTVALPENAARTQVIPPRPDAGPTQVIPPSGQVAETQVIPPGGQVAETQVIPPRGPDATQKLPRYRD</sequence>
<keyword evidence="2" id="KW-0812">Transmembrane</keyword>
<keyword evidence="4" id="KW-1185">Reference proteome</keyword>
<accession>A0ABN3NJ68</accession>
<protein>
    <submittedName>
        <fullName evidence="3">Uncharacterized protein</fullName>
    </submittedName>
</protein>
<proteinExistence type="predicted"/>
<gene>
    <name evidence="3" type="ORF">GCM10010201_22880</name>
</gene>
<feature type="transmembrane region" description="Helical" evidence="2">
    <location>
        <begin position="90"/>
        <end position="116"/>
    </location>
</feature>
<keyword evidence="2" id="KW-0472">Membrane</keyword>
<reference evidence="3 4" key="1">
    <citation type="journal article" date="2019" name="Int. J. Syst. Evol. Microbiol.">
        <title>The Global Catalogue of Microorganisms (GCM) 10K type strain sequencing project: providing services to taxonomists for standard genome sequencing and annotation.</title>
        <authorList>
            <consortium name="The Broad Institute Genomics Platform"/>
            <consortium name="The Broad Institute Genome Sequencing Center for Infectious Disease"/>
            <person name="Wu L."/>
            <person name="Ma J."/>
        </authorList>
    </citation>
    <scope>NUCLEOTIDE SEQUENCE [LARGE SCALE GENOMIC DNA]</scope>
    <source>
        <strain evidence="3 4">JCM 3367</strain>
    </source>
</reference>
<feature type="region of interest" description="Disordered" evidence="1">
    <location>
        <begin position="161"/>
        <end position="270"/>
    </location>
</feature>
<feature type="transmembrane region" description="Helical" evidence="2">
    <location>
        <begin position="136"/>
        <end position="153"/>
    </location>
</feature>
<dbReference type="RefSeq" id="WP_344172076.1">
    <property type="nucleotide sequence ID" value="NZ_BAAARY010000009.1"/>
</dbReference>
<keyword evidence="2" id="KW-1133">Transmembrane helix</keyword>
<dbReference type="Proteomes" id="UP001499978">
    <property type="component" value="Unassembled WGS sequence"/>
</dbReference>
<evidence type="ECO:0000256" key="2">
    <source>
        <dbReference type="SAM" id="Phobius"/>
    </source>
</evidence>
<comment type="caution">
    <text evidence="3">The sequence shown here is derived from an EMBL/GenBank/DDBJ whole genome shotgun (WGS) entry which is preliminary data.</text>
</comment>